<organism evidence="10 11">
    <name type="scientific">Candidatus Carbonibacillus altaicus</name>
    <dbReference type="NCBI Taxonomy" id="2163959"/>
    <lineage>
        <taxon>Bacteria</taxon>
        <taxon>Bacillati</taxon>
        <taxon>Bacillota</taxon>
        <taxon>Bacilli</taxon>
        <taxon>Bacillales</taxon>
        <taxon>Candidatus Carbonibacillus</taxon>
    </lineage>
</organism>
<comment type="caution">
    <text evidence="10">The sequence shown here is derived from an EMBL/GenBank/DDBJ whole genome shotgun (WGS) entry which is preliminary data.</text>
</comment>
<dbReference type="NCBIfam" id="TIGR01979">
    <property type="entry name" value="sufS"/>
    <property type="match status" value="1"/>
</dbReference>
<sequence>MIGRALIEDFPILQQKIGDAPLVYLDSAASSQKPRAVIEAISRYYEHDHANVHRGVHTLGSRATEAYEGAREKVRRFIHARRASEIVFTRGTTASLNLIAKTYGEAKLGPGDEIVLTPNEHHANLLPWQRLARQTGARLVFVEPSPEGILDETRLTQAISPRTKIVALAHVSNVLGTIQPIQAAAARVHEVGGVIVIDGAQSVPHMPYDVQALDIDFLAFSGHKMLGPTGIGVLYGKYELLKDMEPYELGGEMIDTVSLHEATWRDPPWRFEAGTPPIAEAVGLAAAIDYLEGLGMNEVEAHVLRLTESATRALGEIPGVTIYGPRAGRHAVLTFNIGSIHAHDTATVFDSMGIAVRAGHHCAQPLMKRLGVNSTVRASFYVYNDMQDVEALVAGVHHVKEFFGDVFG</sequence>
<feature type="domain" description="Aminotransferase class V" evidence="9">
    <location>
        <begin position="23"/>
        <end position="392"/>
    </location>
</feature>
<dbReference type="Proteomes" id="UP000244338">
    <property type="component" value="Unassembled WGS sequence"/>
</dbReference>
<reference evidence="11" key="1">
    <citation type="journal article" date="2018" name="Sci. Rep.">
        <title>Lignite coal burning seam in the remote Altai Mountains harbors a hydrogen-driven thermophilic microbial community.</title>
        <authorList>
            <person name="Kadnikov V.V."/>
            <person name="Mardanov A.V."/>
            <person name="Ivasenko D.A."/>
            <person name="Antsiferov D.V."/>
            <person name="Beletsky A.V."/>
            <person name="Karnachuk O.V."/>
            <person name="Ravin N.V."/>
        </authorList>
    </citation>
    <scope>NUCLEOTIDE SEQUENCE [LARGE SCALE GENOMIC DNA]</scope>
</reference>
<evidence type="ECO:0000256" key="3">
    <source>
        <dbReference type="ARBA" id="ARBA00012239"/>
    </source>
</evidence>
<dbReference type="Pfam" id="PF00266">
    <property type="entry name" value="Aminotran_5"/>
    <property type="match status" value="1"/>
</dbReference>
<keyword evidence="5 8" id="KW-0663">Pyridoxal phosphate</keyword>
<comment type="cofactor">
    <cofactor evidence="1 7">
        <name>pyridoxal 5'-phosphate</name>
        <dbReference type="ChEBI" id="CHEBI:597326"/>
    </cofactor>
</comment>
<dbReference type="SUPFAM" id="SSF53383">
    <property type="entry name" value="PLP-dependent transferases"/>
    <property type="match status" value="1"/>
</dbReference>
<dbReference type="EMBL" id="PEBX01000004">
    <property type="protein sequence ID" value="PTQ57649.1"/>
    <property type="molecule type" value="Genomic_DNA"/>
</dbReference>
<comment type="similarity">
    <text evidence="2 8">Belongs to the class-V pyridoxal-phosphate-dependent aminotransferase family. Csd subfamily.</text>
</comment>
<dbReference type="PANTHER" id="PTHR43586">
    <property type="entry name" value="CYSTEINE DESULFURASE"/>
    <property type="match status" value="1"/>
</dbReference>
<dbReference type="Gene3D" id="3.90.1150.10">
    <property type="entry name" value="Aspartate Aminotransferase, domain 1"/>
    <property type="match status" value="1"/>
</dbReference>
<dbReference type="PANTHER" id="PTHR43586:SF8">
    <property type="entry name" value="CYSTEINE DESULFURASE 1, CHLOROPLASTIC"/>
    <property type="match status" value="1"/>
</dbReference>
<comment type="catalytic activity">
    <reaction evidence="6 8">
        <text>(sulfur carrier)-H + L-cysteine = (sulfur carrier)-SH + L-alanine</text>
        <dbReference type="Rhea" id="RHEA:43892"/>
        <dbReference type="Rhea" id="RHEA-COMP:14737"/>
        <dbReference type="Rhea" id="RHEA-COMP:14739"/>
        <dbReference type="ChEBI" id="CHEBI:29917"/>
        <dbReference type="ChEBI" id="CHEBI:35235"/>
        <dbReference type="ChEBI" id="CHEBI:57972"/>
        <dbReference type="ChEBI" id="CHEBI:64428"/>
        <dbReference type="EC" id="2.8.1.7"/>
    </reaction>
</comment>
<dbReference type="PROSITE" id="PS00595">
    <property type="entry name" value="AA_TRANSFER_CLASS_5"/>
    <property type="match status" value="1"/>
</dbReference>
<dbReference type="AlphaFoldDB" id="A0A2R6Y4M8"/>
<proteinExistence type="inferred from homology"/>
<evidence type="ECO:0000256" key="2">
    <source>
        <dbReference type="ARBA" id="ARBA00010447"/>
    </source>
</evidence>
<evidence type="ECO:0000259" key="9">
    <source>
        <dbReference type="Pfam" id="PF00266"/>
    </source>
</evidence>
<dbReference type="GO" id="GO:0030170">
    <property type="term" value="F:pyridoxal phosphate binding"/>
    <property type="evidence" value="ECO:0007669"/>
    <property type="project" value="UniProtKB-UniRule"/>
</dbReference>
<comment type="function">
    <text evidence="8">Catalyzes the removal of elemental sulfur and selenium atoms from L-cysteine, L-cystine, L-selenocysteine, and L-selenocystine to produce L-alanine.</text>
</comment>
<dbReference type="GO" id="GO:0006534">
    <property type="term" value="P:cysteine metabolic process"/>
    <property type="evidence" value="ECO:0007669"/>
    <property type="project" value="UniProtKB-UniRule"/>
</dbReference>
<evidence type="ECO:0000256" key="4">
    <source>
        <dbReference type="ARBA" id="ARBA00022679"/>
    </source>
</evidence>
<evidence type="ECO:0000256" key="1">
    <source>
        <dbReference type="ARBA" id="ARBA00001933"/>
    </source>
</evidence>
<evidence type="ECO:0000256" key="8">
    <source>
        <dbReference type="RuleBase" id="RU004506"/>
    </source>
</evidence>
<evidence type="ECO:0000313" key="11">
    <source>
        <dbReference type="Proteomes" id="UP000244338"/>
    </source>
</evidence>
<dbReference type="Gene3D" id="3.40.640.10">
    <property type="entry name" value="Type I PLP-dependent aspartate aminotransferase-like (Major domain)"/>
    <property type="match status" value="1"/>
</dbReference>
<gene>
    <name evidence="10" type="ORF">BSOLF_1193</name>
</gene>
<dbReference type="EC" id="2.8.1.7" evidence="3 8"/>
<evidence type="ECO:0000313" key="10">
    <source>
        <dbReference type="EMBL" id="PTQ57649.1"/>
    </source>
</evidence>
<dbReference type="GO" id="GO:0031071">
    <property type="term" value="F:cysteine desulfurase activity"/>
    <property type="evidence" value="ECO:0007669"/>
    <property type="project" value="UniProtKB-UniRule"/>
</dbReference>
<evidence type="ECO:0000256" key="7">
    <source>
        <dbReference type="RuleBase" id="RU004504"/>
    </source>
</evidence>
<keyword evidence="4 8" id="KW-0808">Transferase</keyword>
<dbReference type="InterPro" id="IPR015421">
    <property type="entry name" value="PyrdxlP-dep_Trfase_major"/>
</dbReference>
<name>A0A2R6Y4M8_9BACL</name>
<dbReference type="InterPro" id="IPR020578">
    <property type="entry name" value="Aminotrans_V_PyrdxlP_BS"/>
</dbReference>
<dbReference type="CDD" id="cd06453">
    <property type="entry name" value="SufS_like"/>
    <property type="match status" value="1"/>
</dbReference>
<evidence type="ECO:0000256" key="6">
    <source>
        <dbReference type="ARBA" id="ARBA00050776"/>
    </source>
</evidence>
<accession>A0A2R6Y4M8</accession>
<protein>
    <recommendedName>
        <fullName evidence="3 8">Cysteine desulfurase</fullName>
        <ecNumber evidence="3 8">2.8.1.7</ecNumber>
    </recommendedName>
</protein>
<dbReference type="InterPro" id="IPR015422">
    <property type="entry name" value="PyrdxlP-dep_Trfase_small"/>
</dbReference>
<dbReference type="InterPro" id="IPR015424">
    <property type="entry name" value="PyrdxlP-dep_Trfase"/>
</dbReference>
<dbReference type="InterPro" id="IPR010970">
    <property type="entry name" value="Cys_dSase_SufS"/>
</dbReference>
<evidence type="ECO:0000256" key="5">
    <source>
        <dbReference type="ARBA" id="ARBA00022898"/>
    </source>
</evidence>
<dbReference type="InterPro" id="IPR000192">
    <property type="entry name" value="Aminotrans_V_dom"/>
</dbReference>